<organism evidence="1 2">
    <name type="scientific">Tepidibacter hydrothermalis</name>
    <dbReference type="NCBI Taxonomy" id="3036126"/>
    <lineage>
        <taxon>Bacteria</taxon>
        <taxon>Bacillati</taxon>
        <taxon>Bacillota</taxon>
        <taxon>Clostridia</taxon>
        <taxon>Peptostreptococcales</taxon>
        <taxon>Peptostreptococcaceae</taxon>
        <taxon>Tepidibacter</taxon>
    </lineage>
</organism>
<dbReference type="Proteomes" id="UP001222800">
    <property type="component" value="Chromosome"/>
</dbReference>
<dbReference type="EMBL" id="CP120733">
    <property type="protein sequence ID" value="WFD11137.1"/>
    <property type="molecule type" value="Genomic_DNA"/>
</dbReference>
<accession>A0ABY8EDW7</accession>
<dbReference type="RefSeq" id="WP_277733120.1">
    <property type="nucleotide sequence ID" value="NZ_CP120733.1"/>
</dbReference>
<evidence type="ECO:0000313" key="1">
    <source>
        <dbReference type="EMBL" id="WFD11137.1"/>
    </source>
</evidence>
<reference evidence="1 2" key="1">
    <citation type="submission" date="2023-03" db="EMBL/GenBank/DDBJ databases">
        <title>Complete genome sequence of Tepidibacter sp. SWIR-1, isolated from a deep-sea hydrothermal vent.</title>
        <authorList>
            <person name="Li X."/>
        </authorList>
    </citation>
    <scope>NUCLEOTIDE SEQUENCE [LARGE SCALE GENOMIC DNA]</scope>
    <source>
        <strain evidence="1 2">SWIR-1</strain>
    </source>
</reference>
<evidence type="ECO:0000313" key="2">
    <source>
        <dbReference type="Proteomes" id="UP001222800"/>
    </source>
</evidence>
<proteinExistence type="predicted"/>
<keyword evidence="2" id="KW-1185">Reference proteome</keyword>
<name>A0ABY8EDW7_9FIRM</name>
<gene>
    <name evidence="1" type="ORF">P4S50_03410</name>
</gene>
<sequence>MIKRIKVKLDVIESMLYFWQATSEKEKVGEAYINDISQYDDMKLIYDSEFGDEEVRTVLSAISNVELLNTTNKKSRKFWNNNMWMMEDLEYTNMMVSPVKVLNLDSVIDELNENNNSNYEELEVVFVPWNHDVYKIQGDKLIVNFFRVKPDLFDETKVTIEDMDIKEFIKEKLIEIVK</sequence>
<protein>
    <submittedName>
        <fullName evidence="1">Uncharacterized protein</fullName>
    </submittedName>
</protein>